<keyword evidence="8" id="KW-0695">RNA-directed DNA polymerase</keyword>
<keyword evidence="9" id="KW-0239">DNA-directed DNA polymerase</keyword>
<keyword evidence="7" id="KW-0229">DNA integration</keyword>
<gene>
    <name evidence="13" type="ORF">PDE_06603</name>
</gene>
<dbReference type="GO" id="GO:0003677">
    <property type="term" value="F:DNA binding"/>
    <property type="evidence" value="ECO:0007669"/>
    <property type="project" value="UniProtKB-KW"/>
</dbReference>
<evidence type="ECO:0000256" key="3">
    <source>
        <dbReference type="ARBA" id="ARBA00022723"/>
    </source>
</evidence>
<keyword evidence="9" id="KW-0808">Transferase</keyword>
<protein>
    <recommendedName>
        <fullName evidence="12">Retroviral polymerase SH3-like domain-containing protein</fullName>
    </recommendedName>
</protein>
<dbReference type="PhylomeDB" id="S8BA18"/>
<accession>S8BA18</accession>
<dbReference type="Gene3D" id="3.30.420.10">
    <property type="entry name" value="Ribonuclease H-like superfamily/Ribonuclease H"/>
    <property type="match status" value="1"/>
</dbReference>
<keyword evidence="4" id="KW-0255">Endonuclease</keyword>
<dbReference type="InterPro" id="IPR036397">
    <property type="entry name" value="RNaseH_sf"/>
</dbReference>
<dbReference type="OrthoDB" id="4369352at2759"/>
<dbReference type="PANTHER" id="PTHR42648">
    <property type="entry name" value="TRANSPOSASE, PUTATIVE-RELATED"/>
    <property type="match status" value="1"/>
</dbReference>
<dbReference type="PANTHER" id="PTHR42648:SF11">
    <property type="entry name" value="TRANSPOSON TY4-P GAG-POL POLYPROTEIN"/>
    <property type="match status" value="1"/>
</dbReference>
<dbReference type="GO" id="GO:0046872">
    <property type="term" value="F:metal ion binding"/>
    <property type="evidence" value="ECO:0007669"/>
    <property type="project" value="UniProtKB-KW"/>
</dbReference>
<keyword evidence="11" id="KW-0233">DNA recombination</keyword>
<keyword evidence="10" id="KW-0238">DNA-binding</keyword>
<dbReference type="HOGENOM" id="CLU_683530_0_0_1"/>
<dbReference type="EMBL" id="KB644413">
    <property type="protein sequence ID" value="EPS31647.1"/>
    <property type="molecule type" value="Genomic_DNA"/>
</dbReference>
<dbReference type="GO" id="GO:0015074">
    <property type="term" value="P:DNA integration"/>
    <property type="evidence" value="ECO:0007669"/>
    <property type="project" value="UniProtKB-KW"/>
</dbReference>
<keyword evidence="1" id="KW-0548">Nucleotidyltransferase</keyword>
<dbReference type="Pfam" id="PF25597">
    <property type="entry name" value="SH3_retrovirus"/>
    <property type="match status" value="1"/>
</dbReference>
<evidence type="ECO:0000256" key="7">
    <source>
        <dbReference type="ARBA" id="ARBA00022908"/>
    </source>
</evidence>
<evidence type="ECO:0000313" key="14">
    <source>
        <dbReference type="Proteomes" id="UP000019376"/>
    </source>
</evidence>
<reference evidence="13 14" key="1">
    <citation type="journal article" date="2013" name="PLoS ONE">
        <title>Genomic and secretomic analyses reveal unique features of the lignocellulolytic enzyme system of Penicillium decumbens.</title>
        <authorList>
            <person name="Liu G."/>
            <person name="Zhang L."/>
            <person name="Wei X."/>
            <person name="Zou G."/>
            <person name="Qin Y."/>
            <person name="Ma L."/>
            <person name="Li J."/>
            <person name="Zheng H."/>
            <person name="Wang S."/>
            <person name="Wang C."/>
            <person name="Xun L."/>
            <person name="Zhao G.-P."/>
            <person name="Zhou Z."/>
            <person name="Qu Y."/>
        </authorList>
    </citation>
    <scope>NUCLEOTIDE SEQUENCE [LARGE SCALE GENOMIC DNA]</scope>
    <source>
        <strain evidence="14">114-2 / CGMCC 5302</strain>
    </source>
</reference>
<dbReference type="InterPro" id="IPR039537">
    <property type="entry name" value="Retrotran_Ty1/copia-like"/>
</dbReference>
<keyword evidence="2" id="KW-0540">Nuclease</keyword>
<dbReference type="eggNOG" id="KOG0017">
    <property type="taxonomic scope" value="Eukaryota"/>
</dbReference>
<name>S8BA18_PENO1</name>
<keyword evidence="5" id="KW-0378">Hydrolase</keyword>
<evidence type="ECO:0000256" key="4">
    <source>
        <dbReference type="ARBA" id="ARBA00022759"/>
    </source>
</evidence>
<evidence type="ECO:0000256" key="11">
    <source>
        <dbReference type="ARBA" id="ARBA00023172"/>
    </source>
</evidence>
<dbReference type="InterPro" id="IPR012337">
    <property type="entry name" value="RNaseH-like_sf"/>
</dbReference>
<sequence length="403" mass="45516">MDIMHATNCTLFMTSSLDAAPATRKKIIPIPMDLAHRRACHTGKPKVKKIAECAEGILIQKGSSIKEPYPPYIFGKGHTLLFGKGKRIKTTPSQKLHTDIWGLISTTALRSHRYFATITDDATRFCWVFLLKASSEIVEKICTLVTYLSTPFGYTIKIVTSDNAGEHAEIYLIPKDRRPDKLSPHMAEARLVGYCTQGYRLYDIHSKKLIMSRNVIFNENKVQDLPNPDYDLDAAMQQEKGPNQGSHDDQKRYVPAEFLYPEMILENQAGNHTRIQPVEPNPFITPDDLPLSERSVLSSFDQEMQRRALDCEIQRLYQNNDTVPETETTVPQNTNLRRSSRMRTKSRVAVESEEYLATLKKRAAVAALDELFYASQIHAATTQLPPPPTPSTRPLTNLMAGLI</sequence>
<evidence type="ECO:0000259" key="12">
    <source>
        <dbReference type="Pfam" id="PF25597"/>
    </source>
</evidence>
<organism evidence="13 14">
    <name type="scientific">Penicillium oxalicum (strain 114-2 / CGMCC 5302)</name>
    <name type="common">Penicillium decumbens</name>
    <dbReference type="NCBI Taxonomy" id="933388"/>
    <lineage>
        <taxon>Eukaryota</taxon>
        <taxon>Fungi</taxon>
        <taxon>Dikarya</taxon>
        <taxon>Ascomycota</taxon>
        <taxon>Pezizomycotina</taxon>
        <taxon>Eurotiomycetes</taxon>
        <taxon>Eurotiomycetidae</taxon>
        <taxon>Eurotiales</taxon>
        <taxon>Aspergillaceae</taxon>
        <taxon>Penicillium</taxon>
    </lineage>
</organism>
<evidence type="ECO:0000256" key="6">
    <source>
        <dbReference type="ARBA" id="ARBA00022842"/>
    </source>
</evidence>
<dbReference type="GO" id="GO:0003964">
    <property type="term" value="F:RNA-directed DNA polymerase activity"/>
    <property type="evidence" value="ECO:0007669"/>
    <property type="project" value="UniProtKB-KW"/>
</dbReference>
<evidence type="ECO:0000256" key="9">
    <source>
        <dbReference type="ARBA" id="ARBA00022932"/>
    </source>
</evidence>
<evidence type="ECO:0000256" key="10">
    <source>
        <dbReference type="ARBA" id="ARBA00023125"/>
    </source>
</evidence>
<dbReference type="AlphaFoldDB" id="S8BA18"/>
<dbReference type="SUPFAM" id="SSF53098">
    <property type="entry name" value="Ribonuclease H-like"/>
    <property type="match status" value="1"/>
</dbReference>
<dbReference type="STRING" id="933388.S8BA18"/>
<keyword evidence="6" id="KW-0460">Magnesium</keyword>
<dbReference type="Proteomes" id="UP000019376">
    <property type="component" value="Unassembled WGS sequence"/>
</dbReference>
<evidence type="ECO:0000256" key="5">
    <source>
        <dbReference type="ARBA" id="ARBA00022801"/>
    </source>
</evidence>
<proteinExistence type="predicted"/>
<dbReference type="GO" id="GO:0016787">
    <property type="term" value="F:hydrolase activity"/>
    <property type="evidence" value="ECO:0007669"/>
    <property type="project" value="UniProtKB-KW"/>
</dbReference>
<evidence type="ECO:0000313" key="13">
    <source>
        <dbReference type="EMBL" id="EPS31647.1"/>
    </source>
</evidence>
<dbReference type="GO" id="GO:0006310">
    <property type="term" value="P:DNA recombination"/>
    <property type="evidence" value="ECO:0007669"/>
    <property type="project" value="UniProtKB-KW"/>
</dbReference>
<dbReference type="GO" id="GO:0004519">
    <property type="term" value="F:endonuclease activity"/>
    <property type="evidence" value="ECO:0007669"/>
    <property type="project" value="UniProtKB-KW"/>
</dbReference>
<feature type="domain" description="Retroviral polymerase SH3-like" evidence="12">
    <location>
        <begin position="172"/>
        <end position="225"/>
    </location>
</feature>
<evidence type="ECO:0000256" key="1">
    <source>
        <dbReference type="ARBA" id="ARBA00022695"/>
    </source>
</evidence>
<keyword evidence="3" id="KW-0479">Metal-binding</keyword>
<dbReference type="InterPro" id="IPR057670">
    <property type="entry name" value="SH3_retrovirus"/>
</dbReference>
<evidence type="ECO:0000256" key="8">
    <source>
        <dbReference type="ARBA" id="ARBA00022918"/>
    </source>
</evidence>
<evidence type="ECO:0000256" key="2">
    <source>
        <dbReference type="ARBA" id="ARBA00022722"/>
    </source>
</evidence>
<keyword evidence="14" id="KW-1185">Reference proteome</keyword>
<dbReference type="GO" id="GO:0003887">
    <property type="term" value="F:DNA-directed DNA polymerase activity"/>
    <property type="evidence" value="ECO:0007669"/>
    <property type="project" value="UniProtKB-KW"/>
</dbReference>